<feature type="transmembrane region" description="Helical" evidence="6">
    <location>
        <begin position="12"/>
        <end position="30"/>
    </location>
</feature>
<dbReference type="EMBL" id="JAJJMB010008334">
    <property type="protein sequence ID" value="KAI3924254.1"/>
    <property type="molecule type" value="Genomic_DNA"/>
</dbReference>
<feature type="transmembrane region" description="Helical" evidence="6">
    <location>
        <begin position="50"/>
        <end position="76"/>
    </location>
</feature>
<feature type="transmembrane region" description="Helical" evidence="6">
    <location>
        <begin position="88"/>
        <end position="109"/>
    </location>
</feature>
<organism evidence="8 9">
    <name type="scientific">Papaver atlanticum</name>
    <dbReference type="NCBI Taxonomy" id="357466"/>
    <lineage>
        <taxon>Eukaryota</taxon>
        <taxon>Viridiplantae</taxon>
        <taxon>Streptophyta</taxon>
        <taxon>Embryophyta</taxon>
        <taxon>Tracheophyta</taxon>
        <taxon>Spermatophyta</taxon>
        <taxon>Magnoliopsida</taxon>
        <taxon>Ranunculales</taxon>
        <taxon>Papaveraceae</taxon>
        <taxon>Papaveroideae</taxon>
        <taxon>Papaver</taxon>
    </lineage>
</organism>
<dbReference type="GO" id="GO:0004252">
    <property type="term" value="F:serine-type endopeptidase activity"/>
    <property type="evidence" value="ECO:0007669"/>
    <property type="project" value="InterPro"/>
</dbReference>
<keyword evidence="5 6" id="KW-0472">Membrane</keyword>
<dbReference type="InterPro" id="IPR015940">
    <property type="entry name" value="UBA"/>
</dbReference>
<dbReference type="GO" id="GO:0016020">
    <property type="term" value="C:membrane"/>
    <property type="evidence" value="ECO:0007669"/>
    <property type="project" value="UniProtKB-SubCell"/>
</dbReference>
<comment type="caution">
    <text evidence="8">The sequence shown here is derived from an EMBL/GenBank/DDBJ whole genome shotgun (WGS) entry which is preliminary data.</text>
</comment>
<evidence type="ECO:0000259" key="7">
    <source>
        <dbReference type="PROSITE" id="PS50030"/>
    </source>
</evidence>
<feature type="transmembrane region" description="Helical" evidence="6">
    <location>
        <begin position="115"/>
        <end position="133"/>
    </location>
</feature>
<accession>A0AAD4SVQ7</accession>
<dbReference type="AlphaFoldDB" id="A0AAD4SVQ7"/>
<comment type="subcellular location">
    <subcellularLocation>
        <location evidence="1">Membrane</location>
        <topology evidence="1">Multi-pass membrane protein</topology>
    </subcellularLocation>
</comment>
<evidence type="ECO:0000256" key="3">
    <source>
        <dbReference type="ARBA" id="ARBA00022692"/>
    </source>
</evidence>
<dbReference type="SUPFAM" id="SSF46934">
    <property type="entry name" value="UBA-like"/>
    <property type="match status" value="1"/>
</dbReference>
<evidence type="ECO:0000256" key="5">
    <source>
        <dbReference type="ARBA" id="ARBA00023136"/>
    </source>
</evidence>
<dbReference type="PANTHER" id="PTHR43066">
    <property type="entry name" value="RHOMBOID-RELATED PROTEIN"/>
    <property type="match status" value="1"/>
</dbReference>
<comment type="similarity">
    <text evidence="2">Belongs to the peptidase S54 family.</text>
</comment>
<proteinExistence type="inferred from homology"/>
<dbReference type="Gene3D" id="1.10.8.10">
    <property type="entry name" value="DNA helicase RuvA subunit, C-terminal domain"/>
    <property type="match status" value="1"/>
</dbReference>
<feature type="domain" description="UBA" evidence="7">
    <location>
        <begin position="251"/>
        <end position="291"/>
    </location>
</feature>
<evidence type="ECO:0000256" key="4">
    <source>
        <dbReference type="ARBA" id="ARBA00022989"/>
    </source>
</evidence>
<keyword evidence="4 6" id="KW-1133">Transmembrane helix</keyword>
<dbReference type="Gene3D" id="1.20.1540.10">
    <property type="entry name" value="Rhomboid-like"/>
    <property type="match status" value="1"/>
</dbReference>
<dbReference type="Pfam" id="PF00627">
    <property type="entry name" value="UBA"/>
    <property type="match status" value="1"/>
</dbReference>
<evidence type="ECO:0000256" key="6">
    <source>
        <dbReference type="SAM" id="Phobius"/>
    </source>
</evidence>
<feature type="transmembrane region" description="Helical" evidence="6">
    <location>
        <begin position="145"/>
        <end position="165"/>
    </location>
</feature>
<gene>
    <name evidence="8" type="ORF">MKW98_032455</name>
</gene>
<dbReference type="PANTHER" id="PTHR43066:SF21">
    <property type="entry name" value="UBIQUITIN-ASSOCIATED DOMAIN-CONTAINING PROTEIN 2"/>
    <property type="match status" value="1"/>
</dbReference>
<dbReference type="SMART" id="SM00165">
    <property type="entry name" value="UBA"/>
    <property type="match status" value="1"/>
</dbReference>
<dbReference type="Pfam" id="PF01694">
    <property type="entry name" value="Rhomboid"/>
    <property type="match status" value="1"/>
</dbReference>
<protein>
    <recommendedName>
        <fullName evidence="7">UBA domain-containing protein</fullName>
    </recommendedName>
</protein>
<dbReference type="InterPro" id="IPR035952">
    <property type="entry name" value="Rhomboid-like_sf"/>
</dbReference>
<sequence>MNGGPSGFQNAPVSRAFVLASGLLTIYFGIQGRSSTLGLSYQDSFKKLKIWKLIASVFAFSSTPELMFGLYSLYYFRVFERQIGSNKYSVFILFSVTVSSVFEVLALTLLKDPTLNILTSGPYGLIFSSFVPFYFDIPVSTRFRIFGVSISDKSFIYLAGLQLLFSSWKRSFLPGICGILAGSLYRLNILRIRKIKFPAFIASFFSRLSLPSPGTAPPTTSSRNVIGNVPSFTGREVQRNNPIAPPAFTAEPPEESITTLVSMGFDRNTARQALIHARNDINMATNILLESQSN</sequence>
<name>A0AAD4SVQ7_9MAGN</name>
<dbReference type="Proteomes" id="UP001202328">
    <property type="component" value="Unassembled WGS sequence"/>
</dbReference>
<evidence type="ECO:0000313" key="9">
    <source>
        <dbReference type="Proteomes" id="UP001202328"/>
    </source>
</evidence>
<keyword evidence="3 6" id="KW-0812">Transmembrane</keyword>
<evidence type="ECO:0000313" key="8">
    <source>
        <dbReference type="EMBL" id="KAI3924254.1"/>
    </source>
</evidence>
<feature type="transmembrane region" description="Helical" evidence="6">
    <location>
        <begin position="171"/>
        <end position="187"/>
    </location>
</feature>
<evidence type="ECO:0000256" key="1">
    <source>
        <dbReference type="ARBA" id="ARBA00004141"/>
    </source>
</evidence>
<dbReference type="InterPro" id="IPR022764">
    <property type="entry name" value="Peptidase_S54_rhomboid_dom"/>
</dbReference>
<keyword evidence="9" id="KW-1185">Reference proteome</keyword>
<dbReference type="InterPro" id="IPR009060">
    <property type="entry name" value="UBA-like_sf"/>
</dbReference>
<dbReference type="PROSITE" id="PS50030">
    <property type="entry name" value="UBA"/>
    <property type="match status" value="1"/>
</dbReference>
<dbReference type="SUPFAM" id="SSF144091">
    <property type="entry name" value="Rhomboid-like"/>
    <property type="match status" value="1"/>
</dbReference>
<reference evidence="8" key="1">
    <citation type="submission" date="2022-04" db="EMBL/GenBank/DDBJ databases">
        <title>A functionally conserved STORR gene fusion in Papaver species that diverged 16.8 million years ago.</title>
        <authorList>
            <person name="Catania T."/>
        </authorList>
    </citation>
    <scope>NUCLEOTIDE SEQUENCE</scope>
    <source>
        <strain evidence="8">S-188037</strain>
    </source>
</reference>
<evidence type="ECO:0000256" key="2">
    <source>
        <dbReference type="ARBA" id="ARBA00009045"/>
    </source>
</evidence>